<reference evidence="2" key="1">
    <citation type="submission" date="2014-01" db="EMBL/GenBank/DDBJ databases">
        <authorList>
            <person name="Brown-Elliot B."/>
            <person name="Wallace R."/>
            <person name="Lenaerts A."/>
            <person name="Ordway D."/>
            <person name="DeGroote M.A."/>
            <person name="Parker T."/>
            <person name="Sizemore C."/>
            <person name="Tallon L.J."/>
            <person name="Sadzewicz L.K."/>
            <person name="Sengamalay N."/>
            <person name="Fraser C.M."/>
            <person name="Hine E."/>
            <person name="Shefchek K.A."/>
            <person name="Das S.P."/>
            <person name="Tettelin H."/>
        </authorList>
    </citation>
    <scope>NUCLEOTIDE SEQUENCE [LARGE SCALE GENOMIC DNA]</scope>
    <source>
        <strain evidence="2">4042</strain>
    </source>
</reference>
<accession>X8AQ05</accession>
<dbReference type="SUPFAM" id="SSF56801">
    <property type="entry name" value="Acetyl-CoA synthetase-like"/>
    <property type="match status" value="1"/>
</dbReference>
<sequence length="136" mass="14962">MEFRTDVFDAASIHALIERWQRVVMALSADPTRRLSSIDLLDEAELARLAEIGNRAALTAPAPPPVSIPELFATQVAGNPNAPALTCRGRSLTYQELDAAANRLAHLLAAHGAGREPMWRCCFPVQPRRSSQCWRC</sequence>
<dbReference type="Gene3D" id="3.30.559.30">
    <property type="entry name" value="Nonribosomal peptide synthetase, condensation domain"/>
    <property type="match status" value="1"/>
</dbReference>
<evidence type="ECO:0000313" key="2">
    <source>
        <dbReference type="EMBL" id="EUA32860.1"/>
    </source>
</evidence>
<feature type="domain" description="AMP-dependent synthetase/ligase" evidence="1">
    <location>
        <begin position="72"/>
        <end position="116"/>
    </location>
</feature>
<dbReference type="InterPro" id="IPR000873">
    <property type="entry name" value="AMP-dep_synth/lig_dom"/>
</dbReference>
<dbReference type="GO" id="GO:0044550">
    <property type="term" value="P:secondary metabolite biosynthetic process"/>
    <property type="evidence" value="ECO:0007669"/>
    <property type="project" value="TreeGrafter"/>
</dbReference>
<dbReference type="AlphaFoldDB" id="X8AQ05"/>
<dbReference type="PANTHER" id="PTHR45527:SF1">
    <property type="entry name" value="FATTY ACID SYNTHASE"/>
    <property type="match status" value="1"/>
</dbReference>
<protein>
    <submittedName>
        <fullName evidence="2">Putative PEPTIDE SYNTHETASE NRP domain protein</fullName>
    </submittedName>
</protein>
<dbReference type="GO" id="GO:0043041">
    <property type="term" value="P:amino acid activation for nonribosomal peptide biosynthetic process"/>
    <property type="evidence" value="ECO:0007669"/>
    <property type="project" value="TreeGrafter"/>
</dbReference>
<evidence type="ECO:0000259" key="1">
    <source>
        <dbReference type="Pfam" id="PF00501"/>
    </source>
</evidence>
<organism evidence="2">
    <name type="scientific">Mycobacterium xenopi 4042</name>
    <dbReference type="NCBI Taxonomy" id="1299334"/>
    <lineage>
        <taxon>Bacteria</taxon>
        <taxon>Bacillati</taxon>
        <taxon>Actinomycetota</taxon>
        <taxon>Actinomycetes</taxon>
        <taxon>Mycobacteriales</taxon>
        <taxon>Mycobacteriaceae</taxon>
        <taxon>Mycobacterium</taxon>
    </lineage>
</organism>
<comment type="caution">
    <text evidence="2">The sequence shown here is derived from an EMBL/GenBank/DDBJ whole genome shotgun (WGS) entry which is preliminary data.</text>
</comment>
<dbReference type="PANTHER" id="PTHR45527">
    <property type="entry name" value="NONRIBOSOMAL PEPTIDE SYNTHETASE"/>
    <property type="match status" value="1"/>
</dbReference>
<dbReference type="GO" id="GO:0031177">
    <property type="term" value="F:phosphopantetheine binding"/>
    <property type="evidence" value="ECO:0007669"/>
    <property type="project" value="TreeGrafter"/>
</dbReference>
<dbReference type="EMBL" id="JAOB01000050">
    <property type="protein sequence ID" value="EUA32860.1"/>
    <property type="molecule type" value="Genomic_DNA"/>
</dbReference>
<gene>
    <name evidence="2" type="ORF">I553_8959</name>
</gene>
<dbReference type="Pfam" id="PF00501">
    <property type="entry name" value="AMP-binding"/>
    <property type="match status" value="1"/>
</dbReference>
<name>X8AQ05_MYCXE</name>
<dbReference type="Gene3D" id="3.40.50.980">
    <property type="match status" value="1"/>
</dbReference>
<dbReference type="PATRIC" id="fig|1299334.3.peg.5386"/>
<dbReference type="GO" id="GO:0005737">
    <property type="term" value="C:cytoplasm"/>
    <property type="evidence" value="ECO:0007669"/>
    <property type="project" value="TreeGrafter"/>
</dbReference>
<proteinExistence type="predicted"/>